<evidence type="ECO:0000256" key="8">
    <source>
        <dbReference type="ARBA" id="ARBA00023064"/>
    </source>
</evidence>
<dbReference type="CDD" id="cd02021">
    <property type="entry name" value="GntK"/>
    <property type="match status" value="1"/>
</dbReference>
<dbReference type="FunFam" id="3.40.50.300:FF:000522">
    <property type="entry name" value="Gluconokinase"/>
    <property type="match status" value="1"/>
</dbReference>
<dbReference type="RefSeq" id="WP_021199723.1">
    <property type="nucleotide sequence ID" value="NZ_ATAO01000181.1"/>
</dbReference>
<dbReference type="Proteomes" id="UP000016033">
    <property type="component" value="Unassembled WGS sequence"/>
</dbReference>
<evidence type="ECO:0000256" key="7">
    <source>
        <dbReference type="ARBA" id="ARBA00022840"/>
    </source>
</evidence>
<keyword evidence="4 10" id="KW-0808">Transferase</keyword>
<keyword evidence="5 10" id="KW-0547">Nucleotide-binding</keyword>
<dbReference type="SUPFAM" id="SSF52540">
    <property type="entry name" value="P-loop containing nucleoside triphosphate hydrolases"/>
    <property type="match status" value="1"/>
</dbReference>
<evidence type="ECO:0000313" key="11">
    <source>
        <dbReference type="EMBL" id="EQM78280.1"/>
    </source>
</evidence>
<dbReference type="GO" id="GO:0005737">
    <property type="term" value="C:cytoplasm"/>
    <property type="evidence" value="ECO:0007669"/>
    <property type="project" value="TreeGrafter"/>
</dbReference>
<dbReference type="InterPro" id="IPR006001">
    <property type="entry name" value="Therm_gnt_kin"/>
</dbReference>
<keyword evidence="7 10" id="KW-0067">ATP-binding</keyword>
<dbReference type="AlphaFoldDB" id="T5KJU0"/>
<protein>
    <recommendedName>
        <fullName evidence="3 10">Gluconokinase</fullName>
        <ecNumber evidence="3 10">2.7.1.12</ecNumber>
    </recommendedName>
</protein>
<dbReference type="PATRIC" id="fig|1333857.3.peg.1757"/>
<keyword evidence="6 10" id="KW-0418">Kinase</keyword>
<proteinExistence type="inferred from homology"/>
<dbReference type="NCBIfam" id="TIGR01313">
    <property type="entry name" value="therm_gnt_kin"/>
    <property type="match status" value="1"/>
</dbReference>
<accession>T5KJU0</accession>
<evidence type="ECO:0000256" key="9">
    <source>
        <dbReference type="ARBA" id="ARBA00048090"/>
    </source>
</evidence>
<evidence type="ECO:0000256" key="6">
    <source>
        <dbReference type="ARBA" id="ARBA00022777"/>
    </source>
</evidence>
<comment type="catalytic activity">
    <reaction evidence="9 10">
        <text>D-gluconate + ATP = 6-phospho-D-gluconate + ADP + H(+)</text>
        <dbReference type="Rhea" id="RHEA:19433"/>
        <dbReference type="ChEBI" id="CHEBI:15378"/>
        <dbReference type="ChEBI" id="CHEBI:18391"/>
        <dbReference type="ChEBI" id="CHEBI:30616"/>
        <dbReference type="ChEBI" id="CHEBI:58759"/>
        <dbReference type="ChEBI" id="CHEBI:456216"/>
        <dbReference type="EC" id="2.7.1.12"/>
    </reaction>
</comment>
<gene>
    <name evidence="11" type="ORF">L687_17280</name>
</gene>
<evidence type="ECO:0000256" key="10">
    <source>
        <dbReference type="RuleBase" id="RU363066"/>
    </source>
</evidence>
<evidence type="ECO:0000256" key="1">
    <source>
        <dbReference type="ARBA" id="ARBA00004761"/>
    </source>
</evidence>
<organism evidence="11 12">
    <name type="scientific">Microbacterium maritypicum MF109</name>
    <dbReference type="NCBI Taxonomy" id="1333857"/>
    <lineage>
        <taxon>Bacteria</taxon>
        <taxon>Bacillati</taxon>
        <taxon>Actinomycetota</taxon>
        <taxon>Actinomycetes</taxon>
        <taxon>Micrococcales</taxon>
        <taxon>Microbacteriaceae</taxon>
        <taxon>Microbacterium</taxon>
    </lineage>
</organism>
<reference evidence="11 12" key="1">
    <citation type="journal article" date="2013" name="Genome Announc.">
        <title>Whole-genome sequences of five oyster-associated bacteria show potential for crude oil hydrocarbon degradation.</title>
        <authorList>
            <person name="Chauhan A."/>
            <person name="Green S."/>
            <person name="Pathak A."/>
            <person name="Thomas J."/>
            <person name="Venkatramanan R."/>
        </authorList>
    </citation>
    <scope>NUCLEOTIDE SEQUENCE [LARGE SCALE GENOMIC DNA]</scope>
    <source>
        <strain evidence="11 12">MF109</strain>
    </source>
</reference>
<dbReference type="EMBL" id="ATAO01000181">
    <property type="protein sequence ID" value="EQM78280.1"/>
    <property type="molecule type" value="Genomic_DNA"/>
</dbReference>
<comment type="caution">
    <text evidence="11">The sequence shown here is derived from an EMBL/GenBank/DDBJ whole genome shotgun (WGS) entry which is preliminary data.</text>
</comment>
<comment type="similarity">
    <text evidence="2 10">Belongs to the gluconokinase GntK/GntV family.</text>
</comment>
<evidence type="ECO:0000256" key="4">
    <source>
        <dbReference type="ARBA" id="ARBA00022679"/>
    </source>
</evidence>
<sequence length="163" mass="17589">MSVRVVVMGPSGSGKSTVGAFLAESLGARFIDGDDLHPAANVRKMAAGVPLDDTDRLPWLRLVGETLQSEDRVVVACSALKRVYRDVIRTGAPETFFAELAIGRAVLEERMRLRADHFMPAALLDSQLQTLESLEADEAGIRVDESADVRTAAAVIAEAAQRR</sequence>
<dbReference type="GO" id="GO:0019521">
    <property type="term" value="P:D-gluconate metabolic process"/>
    <property type="evidence" value="ECO:0007669"/>
    <property type="project" value="UniProtKB-KW"/>
</dbReference>
<dbReference type="EC" id="2.7.1.12" evidence="3 10"/>
<name>T5KJU0_MICMQ</name>
<dbReference type="Pfam" id="PF13671">
    <property type="entry name" value="AAA_33"/>
    <property type="match status" value="1"/>
</dbReference>
<evidence type="ECO:0000256" key="3">
    <source>
        <dbReference type="ARBA" id="ARBA00012054"/>
    </source>
</evidence>
<dbReference type="Gene3D" id="3.40.50.300">
    <property type="entry name" value="P-loop containing nucleotide triphosphate hydrolases"/>
    <property type="match status" value="1"/>
</dbReference>
<evidence type="ECO:0000256" key="2">
    <source>
        <dbReference type="ARBA" id="ARBA00008420"/>
    </source>
</evidence>
<dbReference type="InterPro" id="IPR027417">
    <property type="entry name" value="P-loop_NTPase"/>
</dbReference>
<dbReference type="PANTHER" id="PTHR43442:SF3">
    <property type="entry name" value="GLUCONOKINASE-RELATED"/>
    <property type="match status" value="1"/>
</dbReference>
<dbReference type="PANTHER" id="PTHR43442">
    <property type="entry name" value="GLUCONOKINASE-RELATED"/>
    <property type="match status" value="1"/>
</dbReference>
<comment type="pathway">
    <text evidence="1">Carbohydrate acid metabolism.</text>
</comment>
<evidence type="ECO:0000256" key="5">
    <source>
        <dbReference type="ARBA" id="ARBA00022741"/>
    </source>
</evidence>
<dbReference type="GO" id="GO:0046316">
    <property type="term" value="F:gluconokinase activity"/>
    <property type="evidence" value="ECO:0007669"/>
    <property type="project" value="UniProtKB-EC"/>
</dbReference>
<evidence type="ECO:0000313" key="12">
    <source>
        <dbReference type="Proteomes" id="UP000016033"/>
    </source>
</evidence>
<dbReference type="GO" id="GO:0005524">
    <property type="term" value="F:ATP binding"/>
    <property type="evidence" value="ECO:0007669"/>
    <property type="project" value="UniProtKB-KW"/>
</dbReference>
<keyword evidence="8" id="KW-0311">Gluconate utilization</keyword>